<dbReference type="Gene3D" id="2.40.10.10">
    <property type="entry name" value="Trypsin-like serine proteases"/>
    <property type="match status" value="1"/>
</dbReference>
<organism evidence="1 2">
    <name type="scientific">Neocallimastix californiae</name>
    <dbReference type="NCBI Taxonomy" id="1754190"/>
    <lineage>
        <taxon>Eukaryota</taxon>
        <taxon>Fungi</taxon>
        <taxon>Fungi incertae sedis</taxon>
        <taxon>Chytridiomycota</taxon>
        <taxon>Chytridiomycota incertae sedis</taxon>
        <taxon>Neocallimastigomycetes</taxon>
        <taxon>Neocallimastigales</taxon>
        <taxon>Neocallimastigaceae</taxon>
        <taxon>Neocallimastix</taxon>
    </lineage>
</organism>
<accession>A0A1Y2CI73</accession>
<comment type="caution">
    <text evidence="1">The sequence shown here is derived from an EMBL/GenBank/DDBJ whole genome shotgun (WGS) entry which is preliminary data.</text>
</comment>
<reference evidence="1 2" key="1">
    <citation type="submission" date="2016-08" db="EMBL/GenBank/DDBJ databases">
        <title>A Parts List for Fungal Cellulosomes Revealed by Comparative Genomics.</title>
        <authorList>
            <consortium name="DOE Joint Genome Institute"/>
            <person name="Haitjema C.H."/>
            <person name="Gilmore S.P."/>
            <person name="Henske J.K."/>
            <person name="Solomon K.V."/>
            <person name="De Groot R."/>
            <person name="Kuo A."/>
            <person name="Mondo S.J."/>
            <person name="Salamov A.A."/>
            <person name="Labutti K."/>
            <person name="Zhao Z."/>
            <person name="Chiniquy J."/>
            <person name="Barry K."/>
            <person name="Brewer H.M."/>
            <person name="Purvine S.O."/>
            <person name="Wright A.T."/>
            <person name="Boxma B."/>
            <person name="Van Alen T."/>
            <person name="Hackstein J.H."/>
            <person name="Baker S.E."/>
            <person name="Grigoriev I.V."/>
            <person name="O'Malley M.A."/>
        </authorList>
    </citation>
    <scope>NUCLEOTIDE SEQUENCE [LARGE SCALE GENOMIC DNA]</scope>
    <source>
        <strain evidence="1 2">G1</strain>
    </source>
</reference>
<sequence>MAHGNIISSHSFNFHHNVSTVPGSSDAPLLNNNYKVVRVHKLWLSKEESETFVNAAVKFSEIEFAIRILYNNKFVDEKERARKSVRPLLDSEIIILNEYRLKFVLSFNEIKK</sequence>
<protein>
    <submittedName>
        <fullName evidence="1">Uncharacterized protein</fullName>
    </submittedName>
</protein>
<evidence type="ECO:0000313" key="1">
    <source>
        <dbReference type="EMBL" id="ORY46712.1"/>
    </source>
</evidence>
<dbReference type="InterPro" id="IPR043504">
    <property type="entry name" value="Peptidase_S1_PA_chymotrypsin"/>
</dbReference>
<gene>
    <name evidence="1" type="ORF">LY90DRAFT_509152</name>
</gene>
<name>A0A1Y2CI73_9FUNG</name>
<dbReference type="EMBL" id="MCOG01000106">
    <property type="protein sequence ID" value="ORY46712.1"/>
    <property type="molecule type" value="Genomic_DNA"/>
</dbReference>
<keyword evidence="2" id="KW-1185">Reference proteome</keyword>
<dbReference type="Proteomes" id="UP000193920">
    <property type="component" value="Unassembled WGS sequence"/>
</dbReference>
<proteinExistence type="predicted"/>
<evidence type="ECO:0000313" key="2">
    <source>
        <dbReference type="Proteomes" id="UP000193920"/>
    </source>
</evidence>
<dbReference type="AlphaFoldDB" id="A0A1Y2CI73"/>